<dbReference type="CDD" id="cd12282">
    <property type="entry name" value="RRM2_TatSF1_like"/>
    <property type="match status" value="1"/>
</dbReference>
<proteinExistence type="inferred from homology"/>
<evidence type="ECO:0000256" key="3">
    <source>
        <dbReference type="ARBA" id="ARBA00022737"/>
    </source>
</evidence>
<keyword evidence="10" id="KW-1185">Reference proteome</keyword>
<comment type="caution">
    <text evidence="9">The sequence shown here is derived from an EMBL/GenBank/DDBJ whole genome shotgun (WGS) entry which is preliminary data.</text>
</comment>
<keyword evidence="3" id="KW-0677">Repeat</keyword>
<evidence type="ECO:0000256" key="4">
    <source>
        <dbReference type="ARBA" id="ARBA00022884"/>
    </source>
</evidence>
<dbReference type="InterPro" id="IPR012677">
    <property type="entry name" value="Nucleotide-bd_a/b_plait_sf"/>
</dbReference>
<dbReference type="PANTHER" id="PTHR15608:SF0">
    <property type="entry name" value="HIV TAT-SPECIFIC FACTOR 1"/>
    <property type="match status" value="1"/>
</dbReference>
<keyword evidence="4 6" id="KW-0694">RNA-binding</keyword>
<dbReference type="PANTHER" id="PTHR15608">
    <property type="entry name" value="SPLICING FACTOR U2AF-ASSOCIATED PROTEIN 2"/>
    <property type="match status" value="1"/>
</dbReference>
<dbReference type="Proteomes" id="UP000639338">
    <property type="component" value="Unassembled WGS sequence"/>
</dbReference>
<feature type="compositionally biased region" description="Basic and acidic residues" evidence="7">
    <location>
        <begin position="10"/>
        <end position="49"/>
    </location>
</feature>
<dbReference type="SUPFAM" id="SSF54928">
    <property type="entry name" value="RNA-binding domain, RBD"/>
    <property type="match status" value="2"/>
</dbReference>
<evidence type="ECO:0000256" key="5">
    <source>
        <dbReference type="ARBA" id="ARBA00023187"/>
    </source>
</evidence>
<feature type="compositionally biased region" description="Acidic residues" evidence="7">
    <location>
        <begin position="59"/>
        <end position="74"/>
    </location>
</feature>
<evidence type="ECO:0000259" key="8">
    <source>
        <dbReference type="PROSITE" id="PS50102"/>
    </source>
</evidence>
<accession>A0A834Y6A5</accession>
<dbReference type="InterPro" id="IPR034392">
    <property type="entry name" value="TatSF1-like_RRM1"/>
</dbReference>
<evidence type="ECO:0000256" key="6">
    <source>
        <dbReference type="PROSITE-ProRule" id="PRU00176"/>
    </source>
</evidence>
<keyword evidence="5" id="KW-0508">mRNA splicing</keyword>
<dbReference type="GO" id="GO:0005686">
    <property type="term" value="C:U2 snRNP"/>
    <property type="evidence" value="ECO:0007669"/>
    <property type="project" value="TreeGrafter"/>
</dbReference>
<dbReference type="InterPro" id="IPR000504">
    <property type="entry name" value="RRM_dom"/>
</dbReference>
<evidence type="ECO:0000256" key="2">
    <source>
        <dbReference type="ARBA" id="ARBA00022664"/>
    </source>
</evidence>
<name>A0A834Y6A5_APHGI</name>
<dbReference type="Gene3D" id="3.30.70.330">
    <property type="match status" value="2"/>
</dbReference>
<dbReference type="InterPro" id="IPR034393">
    <property type="entry name" value="TatSF1-like"/>
</dbReference>
<feature type="region of interest" description="Disordered" evidence="7">
    <location>
        <begin position="1"/>
        <end position="84"/>
    </location>
</feature>
<organism evidence="9 10">
    <name type="scientific">Aphidius gifuensis</name>
    <name type="common">Parasitoid wasp</name>
    <dbReference type="NCBI Taxonomy" id="684658"/>
    <lineage>
        <taxon>Eukaryota</taxon>
        <taxon>Metazoa</taxon>
        <taxon>Ecdysozoa</taxon>
        <taxon>Arthropoda</taxon>
        <taxon>Hexapoda</taxon>
        <taxon>Insecta</taxon>
        <taxon>Pterygota</taxon>
        <taxon>Neoptera</taxon>
        <taxon>Endopterygota</taxon>
        <taxon>Hymenoptera</taxon>
        <taxon>Apocrita</taxon>
        <taxon>Ichneumonoidea</taxon>
        <taxon>Braconidae</taxon>
        <taxon>Aphidiinae</taxon>
        <taxon>Aphidius</taxon>
    </lineage>
</organism>
<feature type="domain" description="RRM" evidence="8">
    <location>
        <begin position="418"/>
        <end position="503"/>
    </location>
</feature>
<dbReference type="SMART" id="SM00360">
    <property type="entry name" value="RRM"/>
    <property type="match status" value="2"/>
</dbReference>
<dbReference type="Pfam" id="PF00076">
    <property type="entry name" value="RRM_1"/>
    <property type="match status" value="2"/>
</dbReference>
<dbReference type="GO" id="GO:0000398">
    <property type="term" value="P:mRNA splicing, via spliceosome"/>
    <property type="evidence" value="ECO:0007669"/>
    <property type="project" value="InterPro"/>
</dbReference>
<dbReference type="EMBL" id="JACMRX010000001">
    <property type="protein sequence ID" value="KAF7997522.1"/>
    <property type="molecule type" value="Genomic_DNA"/>
</dbReference>
<dbReference type="OrthoDB" id="10258585at2759"/>
<evidence type="ECO:0000313" key="9">
    <source>
        <dbReference type="EMBL" id="KAF7997522.1"/>
    </source>
</evidence>
<gene>
    <name evidence="9" type="ORF">HCN44_006093</name>
</gene>
<keyword evidence="2" id="KW-0507">mRNA processing</keyword>
<evidence type="ECO:0000256" key="1">
    <source>
        <dbReference type="ARBA" id="ARBA00007747"/>
    </source>
</evidence>
<dbReference type="CDD" id="cd12281">
    <property type="entry name" value="RRM1_TatSF1_like"/>
    <property type="match status" value="1"/>
</dbReference>
<feature type="domain" description="RRM" evidence="8">
    <location>
        <begin position="288"/>
        <end position="372"/>
    </location>
</feature>
<comment type="similarity">
    <text evidence="1">Belongs to the HTATSF1 family.</text>
</comment>
<feature type="compositionally biased region" description="Basic and acidic residues" evidence="7">
    <location>
        <begin position="75"/>
        <end position="84"/>
    </location>
</feature>
<dbReference type="SMART" id="SM00361">
    <property type="entry name" value="RRM_1"/>
    <property type="match status" value="1"/>
</dbReference>
<evidence type="ECO:0000256" key="7">
    <source>
        <dbReference type="SAM" id="MobiDB-lite"/>
    </source>
</evidence>
<dbReference type="AlphaFoldDB" id="A0A834Y6A5"/>
<dbReference type="GO" id="GO:0003723">
    <property type="term" value="F:RNA binding"/>
    <property type="evidence" value="ECO:0007669"/>
    <property type="project" value="UniProtKB-UniRule"/>
</dbReference>
<dbReference type="GO" id="GO:0005684">
    <property type="term" value="C:U2-type spliceosomal complex"/>
    <property type="evidence" value="ECO:0007669"/>
    <property type="project" value="TreeGrafter"/>
</dbReference>
<dbReference type="InterPro" id="IPR035979">
    <property type="entry name" value="RBD_domain_sf"/>
</dbReference>
<evidence type="ECO:0000313" key="10">
    <source>
        <dbReference type="Proteomes" id="UP000639338"/>
    </source>
</evidence>
<reference evidence="9 10" key="1">
    <citation type="submission" date="2020-08" db="EMBL/GenBank/DDBJ databases">
        <title>Aphidius gifuensis genome sequencing and assembly.</title>
        <authorList>
            <person name="Du Z."/>
        </authorList>
    </citation>
    <scope>NUCLEOTIDE SEQUENCE [LARGE SCALE GENOMIC DNA]</scope>
    <source>
        <strain evidence="9">YNYX2018</strain>
        <tissue evidence="9">Adults</tissue>
    </source>
</reference>
<protein>
    <recommendedName>
        <fullName evidence="8">RRM domain-containing protein</fullName>
    </recommendedName>
</protein>
<dbReference type="PROSITE" id="PS50102">
    <property type="entry name" value="RRM"/>
    <property type="match status" value="2"/>
</dbReference>
<sequence>MNKLAILPRLSEKTSKENNDDADGDKRKMNENKEDEQNKSVSLEFERKNVNLKNTNDNETVEEFDTDDDEENSEVDDKKKMLDNSNDYSKHLTYEGDLCIYNDPVTKKQMTWDVKSNAWIPRETEPSTSNDSMKNYEFDGENYIYTDTASNVTYKFDQKENKWLVKDNVDDNINTSEQSERSSESMVNPVGIYGFENDTHTYTDPNDGSVSFWDREKKAWFPKIDDDFMAKYQMSYGHWVEPSTTNNSKVEIKTKADIKEIKEQKKAEAKRKAAEPPTWFEIDEAHNTAIYISGLPVDITIDELVEIVTKYGMLLRDDKNKPKLKLYMDADGQPKGDALCTYIKVESVNLALDVLNGSQLRGKTISVERAKFQMKGQFDPALKPKRKKNYKERQKKIHEKLLGWQPDRLPNEPLKNERIVIIKNLFAPTDFDKDVQLLLEYQQDIRSECVKCGEVKKVTLYDRHPEGVAQVTFREPTEAQTCIQLLNGRWFGQRQITAEIWDGKTKYKINETEAEIEARIDKWEEYLDDGDDKKSGEVKAETSKSEKNVKE</sequence>
<feature type="region of interest" description="Disordered" evidence="7">
    <location>
        <begin position="528"/>
        <end position="551"/>
    </location>
</feature>
<dbReference type="InterPro" id="IPR003954">
    <property type="entry name" value="RRM_euk-type"/>
</dbReference>
<dbReference type="FunFam" id="3.30.70.330:FF:000105">
    <property type="entry name" value="HIV Tat-specific factor 1 homolog"/>
    <property type="match status" value="1"/>
</dbReference>